<dbReference type="AlphaFoldDB" id="A0A0L7KQG2"/>
<gene>
    <name evidence="4" type="ORF">OBRU01_22908</name>
</gene>
<reference evidence="4 5" key="1">
    <citation type="journal article" date="2015" name="Genome Biol. Evol.">
        <title>The genome of winter moth (Operophtera brumata) provides a genomic perspective on sexual dimorphism and phenology.</title>
        <authorList>
            <person name="Derks M.F."/>
            <person name="Smit S."/>
            <person name="Salis L."/>
            <person name="Schijlen E."/>
            <person name="Bossers A."/>
            <person name="Mateman C."/>
            <person name="Pijl A.S."/>
            <person name="de Ridder D."/>
            <person name="Groenen M.A."/>
            <person name="Visser M.E."/>
            <person name="Megens H.J."/>
        </authorList>
    </citation>
    <scope>NUCLEOTIDE SEQUENCE [LARGE SCALE GENOMIC DNA]</scope>
    <source>
        <strain evidence="4">WM2013NL</strain>
        <tissue evidence="4">Head and thorax</tissue>
    </source>
</reference>
<dbReference type="STRING" id="104452.A0A0L7KQG2"/>
<comment type="caution">
    <text evidence="4">The sequence shown here is derived from an EMBL/GenBank/DDBJ whole genome shotgun (WGS) entry which is preliminary data.</text>
</comment>
<feature type="domain" description="Sulfotransferase" evidence="3">
    <location>
        <begin position="153"/>
        <end position="242"/>
    </location>
</feature>
<dbReference type="EMBL" id="JTDY01007315">
    <property type="protein sequence ID" value="KOB65306.1"/>
    <property type="molecule type" value="Genomic_DNA"/>
</dbReference>
<accession>A0A0L7KQG2</accession>
<dbReference type="PANTHER" id="PTHR11783">
    <property type="entry name" value="SULFOTRANSFERASE SULT"/>
    <property type="match status" value="1"/>
</dbReference>
<proteinExistence type="inferred from homology"/>
<organism evidence="4 5">
    <name type="scientific">Operophtera brumata</name>
    <name type="common">Winter moth</name>
    <name type="synonym">Phalaena brumata</name>
    <dbReference type="NCBI Taxonomy" id="104452"/>
    <lineage>
        <taxon>Eukaryota</taxon>
        <taxon>Metazoa</taxon>
        <taxon>Ecdysozoa</taxon>
        <taxon>Arthropoda</taxon>
        <taxon>Hexapoda</taxon>
        <taxon>Insecta</taxon>
        <taxon>Pterygota</taxon>
        <taxon>Neoptera</taxon>
        <taxon>Endopterygota</taxon>
        <taxon>Lepidoptera</taxon>
        <taxon>Glossata</taxon>
        <taxon>Ditrysia</taxon>
        <taxon>Geometroidea</taxon>
        <taxon>Geometridae</taxon>
        <taxon>Larentiinae</taxon>
        <taxon>Operophtera</taxon>
    </lineage>
</organism>
<keyword evidence="2 4" id="KW-0808">Transferase</keyword>
<name>A0A0L7KQG2_OPEBR</name>
<evidence type="ECO:0000256" key="1">
    <source>
        <dbReference type="ARBA" id="ARBA00005771"/>
    </source>
</evidence>
<protein>
    <submittedName>
        <fullName evidence="4">Sulfotransferase</fullName>
    </submittedName>
</protein>
<feature type="non-terminal residue" evidence="4">
    <location>
        <position position="251"/>
    </location>
</feature>
<dbReference type="Gene3D" id="3.40.50.300">
    <property type="entry name" value="P-loop containing nucleotide triphosphate hydrolases"/>
    <property type="match status" value="2"/>
</dbReference>
<evidence type="ECO:0000259" key="3">
    <source>
        <dbReference type="Pfam" id="PF00685"/>
    </source>
</evidence>
<evidence type="ECO:0000256" key="2">
    <source>
        <dbReference type="ARBA" id="ARBA00022679"/>
    </source>
</evidence>
<comment type="similarity">
    <text evidence="1">Belongs to the sulfotransferase 1 family.</text>
</comment>
<dbReference type="Proteomes" id="UP000037510">
    <property type="component" value="Unassembled WGS sequence"/>
</dbReference>
<sequence>MKQLSFFYNMQIRKSDTFVASFPRSGTTMTQQLVWLIGNDLDYDTASSKHLCERYISLRSYVDNALVKATKIEEYQERQCKHIGRLQRMTWPTENLTDIDTSASRFIMSHIPFSMLPPDTLDTAKVVYVARNPLDVAVSMYHFYRSLKMYEFDLPAAIRRISTFLNKSYSDEQIKGLCEHMKFENFQKNEAVNLDFLKEFDVFVPFEQSFIRKGKTGGWRDYFDEAMTKEAFSWIEDNLRDTDLRFPELLM</sequence>
<evidence type="ECO:0000313" key="4">
    <source>
        <dbReference type="EMBL" id="KOB65306.1"/>
    </source>
</evidence>
<dbReference type="GO" id="GO:0008146">
    <property type="term" value="F:sulfotransferase activity"/>
    <property type="evidence" value="ECO:0007669"/>
    <property type="project" value="InterPro"/>
</dbReference>
<dbReference type="InterPro" id="IPR000863">
    <property type="entry name" value="Sulfotransferase_dom"/>
</dbReference>
<dbReference type="SUPFAM" id="SSF52540">
    <property type="entry name" value="P-loop containing nucleoside triphosphate hydrolases"/>
    <property type="match status" value="1"/>
</dbReference>
<feature type="domain" description="Sulfotransferase" evidence="3">
    <location>
        <begin position="15"/>
        <end position="150"/>
    </location>
</feature>
<dbReference type="Pfam" id="PF00685">
    <property type="entry name" value="Sulfotransfer_1"/>
    <property type="match status" value="2"/>
</dbReference>
<keyword evidence="5" id="KW-1185">Reference proteome</keyword>
<evidence type="ECO:0000313" key="5">
    <source>
        <dbReference type="Proteomes" id="UP000037510"/>
    </source>
</evidence>
<dbReference type="InterPro" id="IPR027417">
    <property type="entry name" value="P-loop_NTPase"/>
</dbReference>